<proteinExistence type="predicted"/>
<reference evidence="8 9" key="1">
    <citation type="submission" date="2022-05" db="EMBL/GenBank/DDBJ databases">
        <authorList>
            <consortium name="Genoscope - CEA"/>
            <person name="William W."/>
        </authorList>
    </citation>
    <scope>NUCLEOTIDE SEQUENCE [LARGE SCALE GENOMIC DNA]</scope>
</reference>
<keyword evidence="9" id="KW-1185">Reference proteome</keyword>
<dbReference type="Proteomes" id="UP001159427">
    <property type="component" value="Unassembled WGS sequence"/>
</dbReference>
<name>A0ABN8LA47_9CNID</name>
<keyword evidence="3" id="KW-0158">Chromosome</keyword>
<feature type="domain" description="Shelterin complex subunit TPP1/Est3" evidence="7">
    <location>
        <begin position="28"/>
        <end position="115"/>
    </location>
</feature>
<dbReference type="Pfam" id="PF10341">
    <property type="entry name" value="TPP1"/>
    <property type="match status" value="1"/>
</dbReference>
<comment type="caution">
    <text evidence="8">The sequence shown here is derived from an EMBL/GenBank/DDBJ whole genome shotgun (WGS) entry which is preliminary data.</text>
</comment>
<evidence type="ECO:0000313" key="9">
    <source>
        <dbReference type="Proteomes" id="UP001159427"/>
    </source>
</evidence>
<feature type="region of interest" description="Disordered" evidence="6">
    <location>
        <begin position="715"/>
        <end position="765"/>
    </location>
</feature>
<evidence type="ECO:0000256" key="6">
    <source>
        <dbReference type="SAM" id="MobiDB-lite"/>
    </source>
</evidence>
<dbReference type="PANTHER" id="PTHR14487">
    <property type="entry name" value="ADRENOCORTICAL DYSPLASIA PROTEIN ACD"/>
    <property type="match status" value="1"/>
</dbReference>
<evidence type="ECO:0000256" key="2">
    <source>
        <dbReference type="ARBA" id="ARBA00004574"/>
    </source>
</evidence>
<evidence type="ECO:0000256" key="4">
    <source>
        <dbReference type="ARBA" id="ARBA00022895"/>
    </source>
</evidence>
<comment type="subcellular location">
    <subcellularLocation>
        <location evidence="2">Chromosome</location>
        <location evidence="2">Telomere</location>
    </subcellularLocation>
    <subcellularLocation>
        <location evidence="1">Nucleus</location>
    </subcellularLocation>
</comment>
<dbReference type="InterPro" id="IPR028631">
    <property type="entry name" value="ACD"/>
</dbReference>
<evidence type="ECO:0000256" key="1">
    <source>
        <dbReference type="ARBA" id="ARBA00004123"/>
    </source>
</evidence>
<dbReference type="EMBL" id="CALNXI010000004">
    <property type="protein sequence ID" value="CAH3013966.1"/>
    <property type="molecule type" value="Genomic_DNA"/>
</dbReference>
<accession>A0ABN8LA47</accession>
<feature type="compositionally biased region" description="Polar residues" evidence="6">
    <location>
        <begin position="621"/>
        <end position="644"/>
    </location>
</feature>
<keyword evidence="5" id="KW-0539">Nucleus</keyword>
<evidence type="ECO:0000259" key="7">
    <source>
        <dbReference type="Pfam" id="PF10341"/>
    </source>
</evidence>
<evidence type="ECO:0000256" key="3">
    <source>
        <dbReference type="ARBA" id="ARBA00022454"/>
    </source>
</evidence>
<sequence length="765" mass="84958">MASWIAKPWIEQALMSETGKNLPKIARAQILKFDETSHYTIAFISDKEFFVKAVFSQAAVDQFKRDNPTLSMADIQGGLIFIKKYSLEATCTTEKDLSTAEFVIKIDLFKFAGGEGNTQFGSDVIDSSKYPPLQPRLHELCTLSQFKTLLYDKSFDTREAEGGNKLSSIKELERILLENHEPVFIPEDMEKKLATIPEWQPSYHPPLSCNMQSEMTSFGDTPSSGRGQAQISASSMAIDCGQSLQVQEKMIIPRSLSSTENRNFSQSQTTSKDKGFRIEKNVEETIGGKSQETSDWTRVACSLQKSSTRRQESSSLFKEIKGALSSISTPEKQNQREETVFRFDDTATYLKSCRKSVISCTFPTRGEQSVASSSQRVLKPTTKETDVKRLETWEFLGDDISNQVKEKVRNGNCLKMAGKNILSSKGYLPVSYVPKRCNQAGMLQGLGQYHFPEYHVKGKGNDLATEQEEIAGALISSDVVSSSQMSGKVTPPLRGVVAEDQYSSLSEQSKLKGSSEESFSILKERSLPCSEKRSPEIFVVPSSDNSQEYEQALPSILPGHAAKHLGCSLSKSQLEKLLESSISYDVDSAPPCAGNETRESQEDYIYTRIKQGPLTRKESTSQRNQLGNTNVNPDSSQLKNSTASEPCIASKKNLSPINSMANSSLKEKYKHKGKGLEVNTVQSNIDQTLSKPLTMNFDELFSQNTWHFSQISDRQLSVNEAETDSHQSMKRKRSEMEDHVQSIPPSAEGRQGNKVLLSDSPASPG</sequence>
<dbReference type="InterPro" id="IPR019437">
    <property type="entry name" value="TPP1/Est3"/>
</dbReference>
<gene>
    <name evidence="8" type="ORF">PEVE_00028738</name>
</gene>
<protein>
    <recommendedName>
        <fullName evidence="7">Shelterin complex subunit TPP1/Est3 domain-containing protein</fullName>
    </recommendedName>
</protein>
<keyword evidence="4" id="KW-0779">Telomere</keyword>
<dbReference type="Gene3D" id="2.40.50.960">
    <property type="match status" value="1"/>
</dbReference>
<evidence type="ECO:0000256" key="5">
    <source>
        <dbReference type="ARBA" id="ARBA00023242"/>
    </source>
</evidence>
<feature type="region of interest" description="Disordered" evidence="6">
    <location>
        <begin position="610"/>
        <end position="655"/>
    </location>
</feature>
<evidence type="ECO:0000313" key="8">
    <source>
        <dbReference type="EMBL" id="CAH3013966.1"/>
    </source>
</evidence>
<dbReference type="PANTHER" id="PTHR14487:SF3">
    <property type="entry name" value="ADRENOCORTICAL DYSPLASIA PROTEIN HOMOLOG"/>
    <property type="match status" value="1"/>
</dbReference>
<organism evidence="8 9">
    <name type="scientific">Porites evermanni</name>
    <dbReference type="NCBI Taxonomy" id="104178"/>
    <lineage>
        <taxon>Eukaryota</taxon>
        <taxon>Metazoa</taxon>
        <taxon>Cnidaria</taxon>
        <taxon>Anthozoa</taxon>
        <taxon>Hexacorallia</taxon>
        <taxon>Scleractinia</taxon>
        <taxon>Fungiina</taxon>
        <taxon>Poritidae</taxon>
        <taxon>Porites</taxon>
    </lineage>
</organism>